<dbReference type="EMBL" id="LAZR01037507">
    <property type="protein sequence ID" value="KKL22021.1"/>
    <property type="molecule type" value="Genomic_DNA"/>
</dbReference>
<evidence type="ECO:0008006" key="6">
    <source>
        <dbReference type="Google" id="ProtNLM"/>
    </source>
</evidence>
<dbReference type="GO" id="GO:0044550">
    <property type="term" value="P:secondary metabolite biosynthetic process"/>
    <property type="evidence" value="ECO:0007669"/>
    <property type="project" value="TreeGrafter"/>
</dbReference>
<keyword evidence="1" id="KW-0808">Transferase</keyword>
<dbReference type="Pfam" id="PF08545">
    <property type="entry name" value="ACP_syn_III"/>
    <property type="match status" value="1"/>
</dbReference>
<evidence type="ECO:0000256" key="1">
    <source>
        <dbReference type="ARBA" id="ARBA00022679"/>
    </source>
</evidence>
<dbReference type="GO" id="GO:0004315">
    <property type="term" value="F:3-oxoacyl-[acyl-carrier-protein] synthase activity"/>
    <property type="evidence" value="ECO:0007669"/>
    <property type="project" value="InterPro"/>
</dbReference>
<sequence length="294" mass="32241">MKIIGTGSYLPGNRMTNEYLGVDDDWVYSKLGIKERRTTTLTSAFLGQAASARALFDAGLSSEEIDMIIVATATPSKLNPSTAAIIQDKLRAYSAVAFDINAVCSGFVYAMDMAQKYLNDYKNILIIGTDTFSQITDWNHRDCVFFGDGAGAVVVTQGSNLYHSKLGADGRGQHDFETRHGGTFIMDSKAVYVAGTTFLPEIINQVLEYADITIKDIDWFLPHQGSITMLKEIARCIGLPLEKMKTNMKFYGNTAGASIPILLDECKKEFQPGNRILLAAIGSGWAYGAIILEW</sequence>
<feature type="domain" description="Beta-ketoacyl-[acyl-carrier-protein] synthase III C-terminal" evidence="3">
    <location>
        <begin position="207"/>
        <end position="294"/>
    </location>
</feature>
<dbReference type="Gene3D" id="3.40.47.10">
    <property type="match status" value="1"/>
</dbReference>
<evidence type="ECO:0000256" key="2">
    <source>
        <dbReference type="ARBA" id="ARBA00023315"/>
    </source>
</evidence>
<evidence type="ECO:0000313" key="5">
    <source>
        <dbReference type="EMBL" id="KKL22021.1"/>
    </source>
</evidence>
<dbReference type="PANTHER" id="PTHR34069">
    <property type="entry name" value="3-OXOACYL-[ACYL-CARRIER-PROTEIN] SYNTHASE 3"/>
    <property type="match status" value="1"/>
</dbReference>
<proteinExistence type="predicted"/>
<organism evidence="5">
    <name type="scientific">marine sediment metagenome</name>
    <dbReference type="NCBI Taxonomy" id="412755"/>
    <lineage>
        <taxon>unclassified sequences</taxon>
        <taxon>metagenomes</taxon>
        <taxon>ecological metagenomes</taxon>
    </lineage>
</organism>
<dbReference type="PANTHER" id="PTHR34069:SF2">
    <property type="entry name" value="BETA-KETOACYL-[ACYL-CARRIER-PROTEIN] SYNTHASE III"/>
    <property type="match status" value="1"/>
</dbReference>
<gene>
    <name evidence="5" type="ORF">LCGC14_2439600</name>
</gene>
<dbReference type="CDD" id="cd00830">
    <property type="entry name" value="KAS_III"/>
    <property type="match status" value="1"/>
</dbReference>
<dbReference type="InterPro" id="IPR013751">
    <property type="entry name" value="ACP_syn_III_N"/>
</dbReference>
<name>A0A0F9DWD7_9ZZZZ</name>
<dbReference type="Pfam" id="PF08541">
    <property type="entry name" value="ACP_syn_III_C"/>
    <property type="match status" value="1"/>
</dbReference>
<dbReference type="SUPFAM" id="SSF53901">
    <property type="entry name" value="Thiolase-like"/>
    <property type="match status" value="1"/>
</dbReference>
<evidence type="ECO:0000259" key="4">
    <source>
        <dbReference type="Pfam" id="PF08545"/>
    </source>
</evidence>
<dbReference type="AlphaFoldDB" id="A0A0F9DWD7"/>
<reference evidence="5" key="1">
    <citation type="journal article" date="2015" name="Nature">
        <title>Complex archaea that bridge the gap between prokaryotes and eukaryotes.</title>
        <authorList>
            <person name="Spang A."/>
            <person name="Saw J.H."/>
            <person name="Jorgensen S.L."/>
            <person name="Zaremba-Niedzwiedzka K."/>
            <person name="Martijn J."/>
            <person name="Lind A.E."/>
            <person name="van Eijk R."/>
            <person name="Schleper C."/>
            <person name="Guy L."/>
            <person name="Ettema T.J."/>
        </authorList>
    </citation>
    <scope>NUCLEOTIDE SEQUENCE</scope>
</reference>
<accession>A0A0F9DWD7</accession>
<protein>
    <recommendedName>
        <fullName evidence="6">Beta-ketoacyl-[acyl-carrier-protein] synthase III C-terminal domain-containing protein</fullName>
    </recommendedName>
</protein>
<keyword evidence="2" id="KW-0012">Acyltransferase</keyword>
<feature type="domain" description="Beta-ketoacyl-[acyl-carrier-protein] synthase III N-terminal" evidence="4">
    <location>
        <begin position="98"/>
        <end position="170"/>
    </location>
</feature>
<dbReference type="InterPro" id="IPR013747">
    <property type="entry name" value="ACP_syn_III_C"/>
</dbReference>
<comment type="caution">
    <text evidence="5">The sequence shown here is derived from an EMBL/GenBank/DDBJ whole genome shotgun (WGS) entry which is preliminary data.</text>
</comment>
<dbReference type="GO" id="GO:0006633">
    <property type="term" value="P:fatty acid biosynthetic process"/>
    <property type="evidence" value="ECO:0007669"/>
    <property type="project" value="InterPro"/>
</dbReference>
<dbReference type="InterPro" id="IPR016039">
    <property type="entry name" value="Thiolase-like"/>
</dbReference>
<dbReference type="NCBIfam" id="NF006829">
    <property type="entry name" value="PRK09352.1"/>
    <property type="match status" value="1"/>
</dbReference>
<evidence type="ECO:0000259" key="3">
    <source>
        <dbReference type="Pfam" id="PF08541"/>
    </source>
</evidence>